<feature type="domain" description="Transposase InsH N-terminal" evidence="1">
    <location>
        <begin position="22"/>
        <end position="110"/>
    </location>
</feature>
<reference evidence="2 3" key="1">
    <citation type="submission" date="2023-12" db="EMBL/GenBank/DDBJ databases">
        <title>Novel species of the genus Arcicella isolated from rivers.</title>
        <authorList>
            <person name="Lu H."/>
        </authorList>
    </citation>
    <scope>NUCLEOTIDE SEQUENCE [LARGE SCALE GENOMIC DNA]</scope>
    <source>
        <strain evidence="2 3">KCTC 23307</strain>
    </source>
</reference>
<dbReference type="Pfam" id="PF05598">
    <property type="entry name" value="DUF772"/>
    <property type="match status" value="1"/>
</dbReference>
<accession>A0ABU5QH57</accession>
<evidence type="ECO:0000313" key="2">
    <source>
        <dbReference type="EMBL" id="MEA5141943.1"/>
    </source>
</evidence>
<evidence type="ECO:0000313" key="3">
    <source>
        <dbReference type="Proteomes" id="UP001302949"/>
    </source>
</evidence>
<keyword evidence="3" id="KW-1185">Reference proteome</keyword>
<dbReference type="EMBL" id="JAYFUM010000040">
    <property type="protein sequence ID" value="MEA5141943.1"/>
    <property type="molecule type" value="Genomic_DNA"/>
</dbReference>
<proteinExistence type="predicted"/>
<gene>
    <name evidence="2" type="ORF">VB248_22520</name>
</gene>
<name>A0ABU5QH57_9BACT</name>
<organism evidence="2 3">
    <name type="scientific">Arcicella rigui</name>
    <dbReference type="NCBI Taxonomy" id="797020"/>
    <lineage>
        <taxon>Bacteria</taxon>
        <taxon>Pseudomonadati</taxon>
        <taxon>Bacteroidota</taxon>
        <taxon>Cytophagia</taxon>
        <taxon>Cytophagales</taxon>
        <taxon>Flectobacillaceae</taxon>
        <taxon>Arcicella</taxon>
    </lineage>
</organism>
<dbReference type="Proteomes" id="UP001302949">
    <property type="component" value="Unassembled WGS sequence"/>
</dbReference>
<dbReference type="InterPro" id="IPR008490">
    <property type="entry name" value="Transposase_InsH_N"/>
</dbReference>
<dbReference type="PANTHER" id="PTHR33803:SF3">
    <property type="entry name" value="BLL1974 PROTEIN"/>
    <property type="match status" value="1"/>
</dbReference>
<sequence length="447" mass="52505">MQYTLFDFDSPNFSKWYLFKNTTVLGKIHQTIDWDSLEKLLPHRTTIVGAPSWLPSRGLFALMFLKHYTGLSDEKLLEQFHTNWAIQMFCGTLLADNERIKDNAFVSRVRSYLGEHLDLNLFQSVMVNSWKSEIPDKSVLLMDATCYEVYLRIPTDVKLLWESCTWLWEKQIPALCTSNKIKLPRSKYKDQKIKQLTYSKLRKKIHRKTYSRKRSLLKLLNKGILTLSELLEKVKSKGFLEKDIQIFQTIKVVYQQQKQLFEIPESKISDRIVSIYKPYIRPIVRGKENKPVEYGIKVHINQVGGVNIIEHASYNAFNECKRLKESVIRHETMIGKCTHVAADGIYPTNENRTFLREQMIQHNFCRKGRGKDDKATKQMKGILNKERSTRLEGSFGTEKEHYLLRKIKARNQKTELVWLFFGVYTANAVRVTNRRQENRQQVQKIAT</sequence>
<protein>
    <submittedName>
        <fullName evidence="2">Transposase</fullName>
    </submittedName>
</protein>
<evidence type="ECO:0000259" key="1">
    <source>
        <dbReference type="Pfam" id="PF05598"/>
    </source>
</evidence>
<dbReference type="RefSeq" id="WP_323299096.1">
    <property type="nucleotide sequence ID" value="NZ_JAYFUM010000040.1"/>
</dbReference>
<dbReference type="PANTHER" id="PTHR33803">
    <property type="entry name" value="IS1478 TRANSPOSASE"/>
    <property type="match status" value="1"/>
</dbReference>
<comment type="caution">
    <text evidence="2">The sequence shown here is derived from an EMBL/GenBank/DDBJ whole genome shotgun (WGS) entry which is preliminary data.</text>
</comment>